<proteinExistence type="predicted"/>
<dbReference type="PANTHER" id="PTHR21641">
    <property type="entry name" value="TRANSLATION INITIATION FACTOR-RELATED"/>
    <property type="match status" value="1"/>
</dbReference>
<feature type="compositionally biased region" description="Acidic residues" evidence="2">
    <location>
        <begin position="180"/>
        <end position="191"/>
    </location>
</feature>
<dbReference type="InterPro" id="IPR012340">
    <property type="entry name" value="NA-bd_OB-fold"/>
</dbReference>
<name>A0ABQ6MNZ9_9STRA</name>
<accession>A0ABQ6MNZ9</accession>
<dbReference type="EMBL" id="BRYB01005814">
    <property type="protein sequence ID" value="GMI29325.1"/>
    <property type="molecule type" value="Genomic_DNA"/>
</dbReference>
<dbReference type="PANTHER" id="PTHR21641:SF0">
    <property type="entry name" value="RNA-BINDING PROTEIN EIF1AD-RELATED"/>
    <property type="match status" value="1"/>
</dbReference>
<dbReference type="InterPro" id="IPR039294">
    <property type="entry name" value="EIF1AD"/>
</dbReference>
<evidence type="ECO:0000313" key="3">
    <source>
        <dbReference type="EMBL" id="GMI29325.1"/>
    </source>
</evidence>
<gene>
    <name evidence="3" type="ORF">TeGR_g8426</name>
</gene>
<dbReference type="SUPFAM" id="SSF50249">
    <property type="entry name" value="Nucleic acid-binding proteins"/>
    <property type="match status" value="1"/>
</dbReference>
<feature type="compositionally biased region" description="Basic and acidic residues" evidence="2">
    <location>
        <begin position="169"/>
        <end position="179"/>
    </location>
</feature>
<dbReference type="SMART" id="SM00652">
    <property type="entry name" value="eIF1a"/>
    <property type="match status" value="1"/>
</dbReference>
<keyword evidence="4" id="KW-1185">Reference proteome</keyword>
<evidence type="ECO:0000256" key="1">
    <source>
        <dbReference type="ARBA" id="ARBA00022884"/>
    </source>
</evidence>
<sequence length="217" mass="23391">MSGAGRRSAYRKALMTSILDSLPEPDPPSTVVVRVSGSRGGNILEIEVPSVPSSPAVPSAPAAPLQSSLALMPTKFNKLIWVKRGDFMIVSGTSEVYETGNGSGEGKVNFLVQHILFPEQVKHLKQVGKWPHEFRDAVVIGEEGDEGEEDEVADDGIVYAAGPPAAAEGDDKGSYHYESGEEEEEYEEADMSDMMANTNKMKSVQLQVDSESDSDDE</sequence>
<feature type="region of interest" description="Disordered" evidence="2">
    <location>
        <begin position="162"/>
        <end position="217"/>
    </location>
</feature>
<dbReference type="Proteomes" id="UP001165060">
    <property type="component" value="Unassembled WGS sequence"/>
</dbReference>
<feature type="compositionally biased region" description="Polar residues" evidence="2">
    <location>
        <begin position="195"/>
        <end position="209"/>
    </location>
</feature>
<comment type="caution">
    <text evidence="3">The sequence shown here is derived from an EMBL/GenBank/DDBJ whole genome shotgun (WGS) entry which is preliminary data.</text>
</comment>
<organism evidence="3 4">
    <name type="scientific">Tetraparma gracilis</name>
    <dbReference type="NCBI Taxonomy" id="2962635"/>
    <lineage>
        <taxon>Eukaryota</taxon>
        <taxon>Sar</taxon>
        <taxon>Stramenopiles</taxon>
        <taxon>Ochrophyta</taxon>
        <taxon>Bolidophyceae</taxon>
        <taxon>Parmales</taxon>
        <taxon>Triparmaceae</taxon>
        <taxon>Tetraparma</taxon>
    </lineage>
</organism>
<protein>
    <recommendedName>
        <fullName evidence="5">S1-like domain-containing protein</fullName>
    </recommendedName>
</protein>
<dbReference type="Gene3D" id="2.40.50.140">
    <property type="entry name" value="Nucleic acid-binding proteins"/>
    <property type="match status" value="1"/>
</dbReference>
<evidence type="ECO:0000313" key="4">
    <source>
        <dbReference type="Proteomes" id="UP001165060"/>
    </source>
</evidence>
<dbReference type="InterPro" id="IPR001253">
    <property type="entry name" value="TIF_eIF-1A"/>
</dbReference>
<keyword evidence="1" id="KW-0694">RNA-binding</keyword>
<evidence type="ECO:0000256" key="2">
    <source>
        <dbReference type="SAM" id="MobiDB-lite"/>
    </source>
</evidence>
<reference evidence="3 4" key="1">
    <citation type="journal article" date="2023" name="Commun. Biol.">
        <title>Genome analysis of Parmales, the sister group of diatoms, reveals the evolutionary specialization of diatoms from phago-mixotrophs to photoautotrophs.</title>
        <authorList>
            <person name="Ban H."/>
            <person name="Sato S."/>
            <person name="Yoshikawa S."/>
            <person name="Yamada K."/>
            <person name="Nakamura Y."/>
            <person name="Ichinomiya M."/>
            <person name="Sato N."/>
            <person name="Blanc-Mathieu R."/>
            <person name="Endo H."/>
            <person name="Kuwata A."/>
            <person name="Ogata H."/>
        </authorList>
    </citation>
    <scope>NUCLEOTIDE SEQUENCE [LARGE SCALE GENOMIC DNA]</scope>
</reference>
<evidence type="ECO:0008006" key="5">
    <source>
        <dbReference type="Google" id="ProtNLM"/>
    </source>
</evidence>